<dbReference type="RefSeq" id="WP_165642711.1">
    <property type="nucleotide sequence ID" value="NZ_CAXTHN010000059.1"/>
</dbReference>
<dbReference type="PROSITE" id="PS00759">
    <property type="entry name" value="ARGE_DAPE_CPG2_2"/>
    <property type="match status" value="1"/>
</dbReference>
<dbReference type="GO" id="GO:0045148">
    <property type="term" value="F:tripeptide aminopeptidase activity"/>
    <property type="evidence" value="ECO:0007669"/>
    <property type="project" value="UniProtKB-UniRule"/>
</dbReference>
<dbReference type="CDD" id="cd03892">
    <property type="entry name" value="M20_peptT"/>
    <property type="match status" value="1"/>
</dbReference>
<dbReference type="GO" id="GO:0006508">
    <property type="term" value="P:proteolysis"/>
    <property type="evidence" value="ECO:0007669"/>
    <property type="project" value="UniProtKB-UniRule"/>
</dbReference>
<dbReference type="GO" id="GO:0006518">
    <property type="term" value="P:peptide metabolic process"/>
    <property type="evidence" value="ECO:0007669"/>
    <property type="project" value="InterPro"/>
</dbReference>
<keyword evidence="7 11" id="KW-0862">Zinc</keyword>
<comment type="catalytic activity">
    <reaction evidence="1">
        <text>Release of the N-terminal residue from a tripeptide.</text>
        <dbReference type="EC" id="3.4.11.4"/>
    </reaction>
</comment>
<evidence type="ECO:0000256" key="9">
    <source>
        <dbReference type="NCBIfam" id="TIGR01882"/>
    </source>
</evidence>
<keyword evidence="4" id="KW-0645">Protease</keyword>
<keyword evidence="8" id="KW-0482">Metalloprotease</keyword>
<keyword evidence="3 13" id="KW-0031">Aminopeptidase</keyword>
<dbReference type="InterPro" id="IPR036264">
    <property type="entry name" value="Bact_exopeptidase_dim_dom"/>
</dbReference>
<evidence type="ECO:0000256" key="6">
    <source>
        <dbReference type="ARBA" id="ARBA00022801"/>
    </source>
</evidence>
<feature type="binding site" evidence="11">
    <location>
        <position position="381"/>
    </location>
    <ligand>
        <name>Zn(2+)</name>
        <dbReference type="ChEBI" id="CHEBI:29105"/>
        <label>2</label>
    </ligand>
</feature>
<comment type="similarity">
    <text evidence="2">Belongs to the peptidase M20B family.</text>
</comment>
<dbReference type="EMBL" id="JAAITT010000031">
    <property type="protein sequence ID" value="NSJ50824.1"/>
    <property type="molecule type" value="Genomic_DNA"/>
</dbReference>
<evidence type="ECO:0000256" key="1">
    <source>
        <dbReference type="ARBA" id="ARBA00000870"/>
    </source>
</evidence>
<accession>A0AAW5C3F7</accession>
<dbReference type="NCBIfam" id="NF003976">
    <property type="entry name" value="PRK05469.1"/>
    <property type="match status" value="1"/>
</dbReference>
<name>A0AAW5C3F7_9FIRM</name>
<dbReference type="Gene3D" id="3.30.70.360">
    <property type="match status" value="1"/>
</dbReference>
<evidence type="ECO:0000313" key="15">
    <source>
        <dbReference type="Proteomes" id="UP000669239"/>
    </source>
</evidence>
<reference evidence="14 15" key="1">
    <citation type="journal article" date="2020" name="Cell Host Microbe">
        <title>Functional and Genomic Variation between Human-Derived Isolates of Lachnospiraceae Reveals Inter- and Intra-Species Diversity.</title>
        <authorList>
            <person name="Sorbara M.T."/>
            <person name="Littmann E.R."/>
            <person name="Fontana E."/>
            <person name="Moody T.U."/>
            <person name="Kohout C.E."/>
            <person name="Gjonbalaj M."/>
            <person name="Eaton V."/>
            <person name="Seok R."/>
            <person name="Leiner I.M."/>
            <person name="Pamer E.G."/>
        </authorList>
    </citation>
    <scope>NUCLEOTIDE SEQUENCE [LARGE SCALE GENOMIC DNA]</scope>
    <source>
        <strain evidence="14 15">MSK.1.17</strain>
    </source>
</reference>
<comment type="cofactor">
    <cofactor evidence="11">
        <name>Zn(2+)</name>
        <dbReference type="ChEBI" id="CHEBI:29105"/>
    </cofactor>
    <text evidence="11">Binds 2 Zn(2+) ions per subunit.</text>
</comment>
<evidence type="ECO:0000313" key="13">
    <source>
        <dbReference type="EMBL" id="MCG4748585.1"/>
    </source>
</evidence>
<dbReference type="EMBL" id="JAKNGE010000040">
    <property type="protein sequence ID" value="MCG4748585.1"/>
    <property type="molecule type" value="Genomic_DNA"/>
</dbReference>
<dbReference type="GO" id="GO:0008270">
    <property type="term" value="F:zinc ion binding"/>
    <property type="evidence" value="ECO:0007669"/>
    <property type="project" value="InterPro"/>
</dbReference>
<dbReference type="Pfam" id="PF01546">
    <property type="entry name" value="Peptidase_M20"/>
    <property type="match status" value="1"/>
</dbReference>
<dbReference type="InterPro" id="IPR011650">
    <property type="entry name" value="Peptidase_M20_dimer"/>
</dbReference>
<protein>
    <recommendedName>
        <fullName evidence="9">Peptidase T</fullName>
        <ecNumber evidence="9">3.4.11.4</ecNumber>
    </recommendedName>
</protein>
<evidence type="ECO:0000313" key="16">
    <source>
        <dbReference type="Proteomes" id="UP001299608"/>
    </source>
</evidence>
<reference evidence="13" key="3">
    <citation type="submission" date="2022-01" db="EMBL/GenBank/DDBJ databases">
        <title>Collection of gut derived symbiotic bacterial strains cultured from healthy donors.</title>
        <authorList>
            <person name="Lin H."/>
            <person name="Kohout C."/>
            <person name="Waligurski E."/>
            <person name="Pamer E.G."/>
        </authorList>
    </citation>
    <scope>NUCLEOTIDE SEQUENCE</scope>
    <source>
        <strain evidence="13">DFI.6.55</strain>
    </source>
</reference>
<evidence type="ECO:0000256" key="2">
    <source>
        <dbReference type="ARBA" id="ARBA00009692"/>
    </source>
</evidence>
<dbReference type="PROSITE" id="PS00758">
    <property type="entry name" value="ARGE_DAPE_CPG2_1"/>
    <property type="match status" value="1"/>
</dbReference>
<dbReference type="NCBIfam" id="TIGR01882">
    <property type="entry name" value="peptidase-T"/>
    <property type="match status" value="1"/>
</dbReference>
<evidence type="ECO:0000256" key="3">
    <source>
        <dbReference type="ARBA" id="ARBA00022438"/>
    </source>
</evidence>
<dbReference type="Gene3D" id="3.40.630.10">
    <property type="entry name" value="Zn peptidases"/>
    <property type="match status" value="1"/>
</dbReference>
<feature type="binding site" evidence="11">
    <location>
        <position position="177"/>
    </location>
    <ligand>
        <name>Zn(2+)</name>
        <dbReference type="ChEBI" id="CHEBI:29105"/>
        <label>2</label>
    </ligand>
</feature>
<dbReference type="SUPFAM" id="SSF53187">
    <property type="entry name" value="Zn-dependent exopeptidases"/>
    <property type="match status" value="1"/>
</dbReference>
<evidence type="ECO:0000313" key="14">
    <source>
        <dbReference type="EMBL" id="NSJ50824.1"/>
    </source>
</evidence>
<gene>
    <name evidence="13" type="primary">pepT</name>
    <name evidence="14" type="ORF">G5B36_19240</name>
    <name evidence="13" type="ORF">L0N08_24535</name>
</gene>
<feature type="active site" description="Proton acceptor" evidence="10">
    <location>
        <position position="176"/>
    </location>
</feature>
<dbReference type="GO" id="GO:0008237">
    <property type="term" value="F:metallopeptidase activity"/>
    <property type="evidence" value="ECO:0007669"/>
    <property type="project" value="UniProtKB-KW"/>
</dbReference>
<dbReference type="PANTHER" id="PTHR42994:SF1">
    <property type="entry name" value="PEPTIDASE T"/>
    <property type="match status" value="1"/>
</dbReference>
<dbReference type="InterPro" id="IPR010161">
    <property type="entry name" value="Peptidase_M20B"/>
</dbReference>
<dbReference type="Proteomes" id="UP001299608">
    <property type="component" value="Unassembled WGS sequence"/>
</dbReference>
<keyword evidence="5 11" id="KW-0479">Metal-binding</keyword>
<evidence type="ECO:0000256" key="7">
    <source>
        <dbReference type="ARBA" id="ARBA00022833"/>
    </source>
</evidence>
<feature type="active site" evidence="10">
    <location>
        <position position="81"/>
    </location>
</feature>
<proteinExistence type="inferred from homology"/>
<evidence type="ECO:0000259" key="12">
    <source>
        <dbReference type="Pfam" id="PF07687"/>
    </source>
</evidence>
<evidence type="ECO:0000256" key="4">
    <source>
        <dbReference type="ARBA" id="ARBA00022670"/>
    </source>
</evidence>
<sequence length="407" mass="44635">MNQNVKDRFLTYVSFDTQSDSSSSTVPSTEKQLKLAAYLADELKGLGLHDVEMDQYACVYAHIPASAGCARPGLALIAHMDTAMDMSGADIKPRIVTGYDGGDIVLNQEKNIVTRVSDYPSLAQFKGQDLIVTDGTTLLGADDKAGVAEIVTLAQYLMEHPEHPHPAISILFTPDEEIGRGADHVDVKKLDAAYGYTVDGGILGEFSYENFNAAGAVVTVHGVTAHTGYSKGVLKNAILMAMEYQGLLPVYETPACTEGREGFFHLDRMEGCTETATMKYIIRDHDHGNYMRRQELMKDAAQYLNRKYGAGTVEIQITESYLNMYGKIKDHQEIIDHVFTAMERAGVTPIVDPIRGGTDGSRLSYMGLPCPNLCTGGQNGHGRHEFVSIQSMEKVVEILKYLVELYA</sequence>
<dbReference type="Proteomes" id="UP000669239">
    <property type="component" value="Unassembled WGS sequence"/>
</dbReference>
<keyword evidence="6 13" id="KW-0378">Hydrolase</keyword>
<dbReference type="InterPro" id="IPR001261">
    <property type="entry name" value="ArgE/DapE_CS"/>
</dbReference>
<comment type="caution">
    <text evidence="13">The sequence shown here is derived from an EMBL/GenBank/DDBJ whole genome shotgun (WGS) entry which is preliminary data.</text>
</comment>
<dbReference type="SUPFAM" id="SSF55031">
    <property type="entry name" value="Bacterial exopeptidase dimerisation domain"/>
    <property type="match status" value="1"/>
</dbReference>
<dbReference type="AlphaFoldDB" id="A0AAW5C3F7"/>
<dbReference type="PANTHER" id="PTHR42994">
    <property type="entry name" value="PEPTIDASE T"/>
    <property type="match status" value="1"/>
</dbReference>
<dbReference type="PIRSF" id="PIRSF037215">
    <property type="entry name" value="Peptidase_M20B"/>
    <property type="match status" value="1"/>
</dbReference>
<dbReference type="EC" id="3.4.11.4" evidence="9"/>
<evidence type="ECO:0000256" key="10">
    <source>
        <dbReference type="PIRSR" id="PIRSR037215-1"/>
    </source>
</evidence>
<reference evidence="14" key="2">
    <citation type="submission" date="2020-02" db="EMBL/GenBank/DDBJ databases">
        <authorList>
            <person name="Littmann E."/>
            <person name="Sorbara M."/>
        </authorList>
    </citation>
    <scope>NUCLEOTIDE SEQUENCE</scope>
    <source>
        <strain evidence="14">MSK.1.17</strain>
    </source>
</reference>
<feature type="domain" description="Peptidase M20 dimerisation" evidence="12">
    <location>
        <begin position="208"/>
        <end position="310"/>
    </location>
</feature>
<evidence type="ECO:0000256" key="5">
    <source>
        <dbReference type="ARBA" id="ARBA00022723"/>
    </source>
</evidence>
<organism evidence="13 16">
    <name type="scientific">Enterocloster aldenensis</name>
    <dbReference type="NCBI Taxonomy" id="358742"/>
    <lineage>
        <taxon>Bacteria</taxon>
        <taxon>Bacillati</taxon>
        <taxon>Bacillota</taxon>
        <taxon>Clostridia</taxon>
        <taxon>Lachnospirales</taxon>
        <taxon>Lachnospiraceae</taxon>
        <taxon>Enterocloster</taxon>
    </lineage>
</organism>
<dbReference type="InterPro" id="IPR002933">
    <property type="entry name" value="Peptidase_M20"/>
</dbReference>
<feature type="binding site" evidence="11">
    <location>
        <position position="142"/>
    </location>
    <ligand>
        <name>Zn(2+)</name>
        <dbReference type="ChEBI" id="CHEBI:29105"/>
        <label>2</label>
    </ligand>
</feature>
<dbReference type="Pfam" id="PF07687">
    <property type="entry name" value="M20_dimer"/>
    <property type="match status" value="1"/>
</dbReference>
<keyword evidence="15" id="KW-1185">Reference proteome</keyword>
<evidence type="ECO:0000256" key="11">
    <source>
        <dbReference type="PIRSR" id="PIRSR037215-2"/>
    </source>
</evidence>
<feature type="binding site" evidence="11">
    <location>
        <position position="199"/>
    </location>
    <ligand>
        <name>Zn(2+)</name>
        <dbReference type="ChEBI" id="CHEBI:29105"/>
        <label>1</label>
    </ligand>
</feature>
<feature type="binding site" evidence="11">
    <location>
        <position position="142"/>
    </location>
    <ligand>
        <name>Zn(2+)</name>
        <dbReference type="ChEBI" id="CHEBI:29105"/>
        <label>1</label>
    </ligand>
</feature>
<dbReference type="NCBIfam" id="NF009920">
    <property type="entry name" value="PRK13381.1"/>
    <property type="match status" value="1"/>
</dbReference>
<evidence type="ECO:0000256" key="8">
    <source>
        <dbReference type="ARBA" id="ARBA00023049"/>
    </source>
</evidence>
<feature type="binding site" evidence="11">
    <location>
        <position position="79"/>
    </location>
    <ligand>
        <name>Zn(2+)</name>
        <dbReference type="ChEBI" id="CHEBI:29105"/>
        <label>1</label>
    </ligand>
</feature>